<keyword evidence="5" id="KW-0804">Transcription</keyword>
<keyword evidence="6" id="KW-0539">Nucleus</keyword>
<dbReference type="Gene3D" id="4.10.240.10">
    <property type="entry name" value="Zn(2)-C6 fungal-type DNA-binding domain"/>
    <property type="match status" value="1"/>
</dbReference>
<reference evidence="9 10" key="1">
    <citation type="submission" date="2015-01" db="EMBL/GenBank/DDBJ databases">
        <title>The Genome Sequence of Exophiala sideris CBS121828.</title>
        <authorList>
            <consortium name="The Broad Institute Genomics Platform"/>
            <person name="Cuomo C."/>
            <person name="de Hoog S."/>
            <person name="Gorbushina A."/>
            <person name="Stielow B."/>
            <person name="Teixiera M."/>
            <person name="Abouelleil A."/>
            <person name="Chapman S.B."/>
            <person name="Priest M."/>
            <person name="Young S.K."/>
            <person name="Wortman J."/>
            <person name="Nusbaum C."/>
            <person name="Birren B."/>
        </authorList>
    </citation>
    <scope>NUCLEOTIDE SEQUENCE [LARGE SCALE GENOMIC DNA]</scope>
    <source>
        <strain evidence="9 10">CBS 121828</strain>
    </source>
</reference>
<evidence type="ECO:0000256" key="3">
    <source>
        <dbReference type="ARBA" id="ARBA00023015"/>
    </source>
</evidence>
<dbReference type="GO" id="GO:0008270">
    <property type="term" value="F:zinc ion binding"/>
    <property type="evidence" value="ECO:0007669"/>
    <property type="project" value="InterPro"/>
</dbReference>
<evidence type="ECO:0000313" key="10">
    <source>
        <dbReference type="Proteomes" id="UP000053599"/>
    </source>
</evidence>
<keyword evidence="3" id="KW-0805">Transcription regulation</keyword>
<evidence type="ECO:0000256" key="4">
    <source>
        <dbReference type="ARBA" id="ARBA00023125"/>
    </source>
</evidence>
<dbReference type="PROSITE" id="PS00463">
    <property type="entry name" value="ZN2_CY6_FUNGAL_1"/>
    <property type="match status" value="1"/>
</dbReference>
<dbReference type="InterPro" id="IPR052360">
    <property type="entry name" value="Transcr_Regulatory_Proteins"/>
</dbReference>
<evidence type="ECO:0000256" key="5">
    <source>
        <dbReference type="ARBA" id="ARBA00023163"/>
    </source>
</evidence>
<organism evidence="9 10">
    <name type="scientific">Exophiala sideris</name>
    <dbReference type="NCBI Taxonomy" id="1016849"/>
    <lineage>
        <taxon>Eukaryota</taxon>
        <taxon>Fungi</taxon>
        <taxon>Dikarya</taxon>
        <taxon>Ascomycota</taxon>
        <taxon>Pezizomycotina</taxon>
        <taxon>Eurotiomycetes</taxon>
        <taxon>Chaetothyriomycetidae</taxon>
        <taxon>Chaetothyriales</taxon>
        <taxon>Herpotrichiellaceae</taxon>
        <taxon>Exophiala</taxon>
    </lineage>
</organism>
<keyword evidence="4" id="KW-0238">DNA-binding</keyword>
<name>A0A0D1X6R3_9EURO</name>
<evidence type="ECO:0000313" key="9">
    <source>
        <dbReference type="EMBL" id="KIV83476.1"/>
    </source>
</evidence>
<dbReference type="Pfam" id="PF00172">
    <property type="entry name" value="Zn_clus"/>
    <property type="match status" value="1"/>
</dbReference>
<keyword evidence="1" id="KW-0479">Metal-binding</keyword>
<accession>A0A0D1X6R3</accession>
<feature type="region of interest" description="Disordered" evidence="7">
    <location>
        <begin position="559"/>
        <end position="582"/>
    </location>
</feature>
<dbReference type="GO" id="GO:0003677">
    <property type="term" value="F:DNA binding"/>
    <property type="evidence" value="ECO:0007669"/>
    <property type="project" value="UniProtKB-KW"/>
</dbReference>
<protein>
    <recommendedName>
        <fullName evidence="8">Zn(2)-C6 fungal-type domain-containing protein</fullName>
    </recommendedName>
</protein>
<dbReference type="OrthoDB" id="2593732at2759"/>
<gene>
    <name evidence="9" type="ORF">PV11_05497</name>
</gene>
<evidence type="ECO:0000256" key="6">
    <source>
        <dbReference type="ARBA" id="ARBA00023242"/>
    </source>
</evidence>
<evidence type="ECO:0000259" key="8">
    <source>
        <dbReference type="PROSITE" id="PS50048"/>
    </source>
</evidence>
<dbReference type="GO" id="GO:0000981">
    <property type="term" value="F:DNA-binding transcription factor activity, RNA polymerase II-specific"/>
    <property type="evidence" value="ECO:0007669"/>
    <property type="project" value="InterPro"/>
</dbReference>
<dbReference type="PANTHER" id="PTHR36206">
    <property type="entry name" value="ASPERCRYPTIN BIOSYNTHESIS CLUSTER-SPECIFIC TRANSCRIPTION REGULATOR ATNN-RELATED"/>
    <property type="match status" value="1"/>
</dbReference>
<evidence type="ECO:0000256" key="2">
    <source>
        <dbReference type="ARBA" id="ARBA00022833"/>
    </source>
</evidence>
<dbReference type="EMBL" id="KN846952">
    <property type="protein sequence ID" value="KIV83476.1"/>
    <property type="molecule type" value="Genomic_DNA"/>
</dbReference>
<proteinExistence type="predicted"/>
<feature type="domain" description="Zn(2)-C6 fungal-type" evidence="8">
    <location>
        <begin position="22"/>
        <end position="50"/>
    </location>
</feature>
<dbReference type="PROSITE" id="PS50048">
    <property type="entry name" value="ZN2_CY6_FUNGAL_2"/>
    <property type="match status" value="1"/>
</dbReference>
<feature type="region of interest" description="Disordered" evidence="7">
    <location>
        <begin position="418"/>
        <end position="452"/>
    </location>
</feature>
<keyword evidence="2" id="KW-0862">Zinc</keyword>
<dbReference type="HOGENOM" id="CLU_011409_3_0_1"/>
<evidence type="ECO:0000256" key="7">
    <source>
        <dbReference type="SAM" id="MobiDB-lite"/>
    </source>
</evidence>
<dbReference type="PANTHER" id="PTHR36206:SF16">
    <property type="entry name" value="TRANSCRIPTION FACTOR DOMAIN-CONTAINING PROTEIN-RELATED"/>
    <property type="match status" value="1"/>
</dbReference>
<sequence length="641" mass="70760">MAQHCNSSLIRTRPDPRKVKTGCRTCKIRKKKCDEGRPSCQRCLSTGRVCDGYGVWGGGNNPFNQHPSSQISLFTGKEPGLTSKGSLISPTAAQKLFPLHLVSADEHICMEWFIHRTATKLPGAFTSDFWTTLLPQASYSEPAVLHAIITLASIHKRQVLDLTTCADTSELFALQHYTRATGDLRRKIETRSRTSTQVALIACAIFVQLEYLRGCYQTALTHLRHGLVLLEDQAHANNGDHVNVEPGILQIFTTMFIQARLLGQDVGGPRALLALNQEVKPVDGTFQSAWHARLSLEYTLLQVFDMHDQVQPSRRSSISSSGHSCPPGFNVYERSTHLLIELDTWLAACEMTVAQVRKLPRTISSALALFGLRLLHVYRLVACIMIADCTSAMSSRSPTDSATSSSILPSSAAAVQSISSSQESSTNSSPNSSTTSDRCHNEQHSYSSQPQSPCLAGNTEPLFHAINDQSRTLYKLAHNATIEKYRSRHNSDNYSTSTSIADMGWIAPLYFTAINGPTTNIRRDAIDSLHCSLHREGVFNAVLVAMVAERVLEIEHNSHRTHRKSVAGESGKSCHQAEVSSPPDKYRVTDVQVDLPEGPDGILLLKYSICSNDLGTDPWVKRQSVYDLRTSRWTSDCEIAI</sequence>
<dbReference type="CDD" id="cd00067">
    <property type="entry name" value="GAL4"/>
    <property type="match status" value="1"/>
</dbReference>
<dbReference type="STRING" id="1016849.A0A0D1X6R3"/>
<dbReference type="Proteomes" id="UP000053599">
    <property type="component" value="Unassembled WGS sequence"/>
</dbReference>
<dbReference type="SUPFAM" id="SSF57701">
    <property type="entry name" value="Zn2/Cys6 DNA-binding domain"/>
    <property type="match status" value="1"/>
</dbReference>
<dbReference type="InterPro" id="IPR001138">
    <property type="entry name" value="Zn2Cys6_DnaBD"/>
</dbReference>
<dbReference type="SMART" id="SM00066">
    <property type="entry name" value="GAL4"/>
    <property type="match status" value="1"/>
</dbReference>
<evidence type="ECO:0000256" key="1">
    <source>
        <dbReference type="ARBA" id="ARBA00022723"/>
    </source>
</evidence>
<dbReference type="AlphaFoldDB" id="A0A0D1X6R3"/>
<dbReference type="InterPro" id="IPR036864">
    <property type="entry name" value="Zn2-C6_fun-type_DNA-bd_sf"/>
</dbReference>
<feature type="compositionally biased region" description="Low complexity" evidence="7">
    <location>
        <begin position="418"/>
        <end position="436"/>
    </location>
</feature>